<dbReference type="Proteomes" id="UP000504636">
    <property type="component" value="Unplaced"/>
</dbReference>
<evidence type="ECO:0000313" key="3">
    <source>
        <dbReference type="RefSeq" id="XP_033583005.1"/>
    </source>
</evidence>
<proteinExistence type="predicted"/>
<protein>
    <submittedName>
        <fullName evidence="1 3">Uncharacterized protein</fullName>
    </submittedName>
</protein>
<dbReference type="EMBL" id="MU003693">
    <property type="protein sequence ID" value="KAF2816041.1"/>
    <property type="molecule type" value="Genomic_DNA"/>
</dbReference>
<evidence type="ECO:0000313" key="1">
    <source>
        <dbReference type="EMBL" id="KAF2816041.1"/>
    </source>
</evidence>
<dbReference type="RefSeq" id="XP_033583005.1">
    <property type="nucleotide sequence ID" value="XM_033712587.1"/>
</dbReference>
<sequence length="60" mass="6685">MMCYFWLQINELAAFLRMKICSCWSILIIGSLAILQYARANSLFKASQSVCVGPGTSCMT</sequence>
<organism evidence="1">
    <name type="scientific">Mytilinidion resinicola</name>
    <dbReference type="NCBI Taxonomy" id="574789"/>
    <lineage>
        <taxon>Eukaryota</taxon>
        <taxon>Fungi</taxon>
        <taxon>Dikarya</taxon>
        <taxon>Ascomycota</taxon>
        <taxon>Pezizomycotina</taxon>
        <taxon>Dothideomycetes</taxon>
        <taxon>Pleosporomycetidae</taxon>
        <taxon>Mytilinidiales</taxon>
        <taxon>Mytilinidiaceae</taxon>
        <taxon>Mytilinidion</taxon>
    </lineage>
</organism>
<reference evidence="1 3" key="1">
    <citation type="journal article" date="2020" name="Stud. Mycol.">
        <title>101 Dothideomycetes genomes: a test case for predicting lifestyles and emergence of pathogens.</title>
        <authorList>
            <person name="Haridas S."/>
            <person name="Albert R."/>
            <person name="Binder M."/>
            <person name="Bloem J."/>
            <person name="Labutti K."/>
            <person name="Salamov A."/>
            <person name="Andreopoulos B."/>
            <person name="Baker S."/>
            <person name="Barry K."/>
            <person name="Bills G."/>
            <person name="Bluhm B."/>
            <person name="Cannon C."/>
            <person name="Castanera R."/>
            <person name="Culley D."/>
            <person name="Daum C."/>
            <person name="Ezra D."/>
            <person name="Gonzalez J."/>
            <person name="Henrissat B."/>
            <person name="Kuo A."/>
            <person name="Liang C."/>
            <person name="Lipzen A."/>
            <person name="Lutzoni F."/>
            <person name="Magnuson J."/>
            <person name="Mondo S."/>
            <person name="Nolan M."/>
            <person name="Ohm R."/>
            <person name="Pangilinan J."/>
            <person name="Park H.-J."/>
            <person name="Ramirez L."/>
            <person name="Alfaro M."/>
            <person name="Sun H."/>
            <person name="Tritt A."/>
            <person name="Yoshinaga Y."/>
            <person name="Zwiers L.-H."/>
            <person name="Turgeon B."/>
            <person name="Goodwin S."/>
            <person name="Spatafora J."/>
            <person name="Crous P."/>
            <person name="Grigoriev I."/>
        </authorList>
    </citation>
    <scope>NUCLEOTIDE SEQUENCE</scope>
    <source>
        <strain evidence="1 3">CBS 304.34</strain>
    </source>
</reference>
<accession>A0A6A6Z4G9</accession>
<evidence type="ECO:0000313" key="2">
    <source>
        <dbReference type="Proteomes" id="UP000504636"/>
    </source>
</evidence>
<reference evidence="3" key="2">
    <citation type="submission" date="2020-04" db="EMBL/GenBank/DDBJ databases">
        <authorList>
            <consortium name="NCBI Genome Project"/>
        </authorList>
    </citation>
    <scope>NUCLEOTIDE SEQUENCE</scope>
    <source>
        <strain evidence="3">CBS 304.34</strain>
    </source>
</reference>
<dbReference type="AlphaFoldDB" id="A0A6A6Z4G9"/>
<name>A0A6A6Z4G9_9PEZI</name>
<reference evidence="3" key="3">
    <citation type="submission" date="2025-04" db="UniProtKB">
        <authorList>
            <consortium name="RefSeq"/>
        </authorList>
    </citation>
    <scope>IDENTIFICATION</scope>
    <source>
        <strain evidence="3">CBS 304.34</strain>
    </source>
</reference>
<keyword evidence="2" id="KW-1185">Reference proteome</keyword>
<dbReference type="GeneID" id="54453480"/>
<gene>
    <name evidence="1 3" type="ORF">BDZ99DRAFT_127488</name>
</gene>